<sequence length="264" mass="29704">MALLETRDLTISFGGLMAVANVDLCLQQGELVGLIGPNGAGKTTIFNLLTGVYRPTRGEIIFNGRSLVGLKPYQITQRGIARTFQNIRLFGNLSVLDNIRIAYHWHSRYGILNAIFRLPSFHQGEAAILARSQELLRIFKLEPYQYEKAKNLPYGEQRRLEIARALAARPKLLLLDEPAAGMNPQETKELMTLINWIRQEFDLTILLIEHDMSLVMGICERIYVLDYGQVIAEGPPEDIRNNERVIEAYLGREVNGVAPQGGKS</sequence>
<dbReference type="GO" id="GO:0005886">
    <property type="term" value="C:plasma membrane"/>
    <property type="evidence" value="ECO:0007669"/>
    <property type="project" value="TreeGrafter"/>
</dbReference>
<dbReference type="InterPro" id="IPR003439">
    <property type="entry name" value="ABC_transporter-like_ATP-bd"/>
</dbReference>
<dbReference type="GO" id="GO:0015808">
    <property type="term" value="P:L-alanine transport"/>
    <property type="evidence" value="ECO:0007669"/>
    <property type="project" value="TreeGrafter"/>
</dbReference>
<dbReference type="GO" id="GO:1903806">
    <property type="term" value="P:L-isoleucine import across plasma membrane"/>
    <property type="evidence" value="ECO:0007669"/>
    <property type="project" value="TreeGrafter"/>
</dbReference>
<dbReference type="Proteomes" id="UP000075670">
    <property type="component" value="Unassembled WGS sequence"/>
</dbReference>
<dbReference type="GO" id="GO:0015188">
    <property type="term" value="F:L-isoleucine transmembrane transporter activity"/>
    <property type="evidence" value="ECO:0007669"/>
    <property type="project" value="TreeGrafter"/>
</dbReference>
<gene>
    <name evidence="5" type="primary">lptB</name>
    <name evidence="5" type="ORF">MOMUL_04420</name>
</gene>
<feature type="domain" description="ABC transporter" evidence="4">
    <location>
        <begin position="4"/>
        <end position="252"/>
    </location>
</feature>
<name>A0A151B1T6_9FIRM</name>
<dbReference type="Pfam" id="PF12399">
    <property type="entry name" value="BCA_ABC_TP_C"/>
    <property type="match status" value="1"/>
</dbReference>
<evidence type="ECO:0000259" key="4">
    <source>
        <dbReference type="PROSITE" id="PS50893"/>
    </source>
</evidence>
<comment type="caution">
    <text evidence="5">The sequence shown here is derived from an EMBL/GenBank/DDBJ whole genome shotgun (WGS) entry which is preliminary data.</text>
</comment>
<evidence type="ECO:0000313" key="6">
    <source>
        <dbReference type="Proteomes" id="UP000075670"/>
    </source>
</evidence>
<dbReference type="Gene3D" id="3.40.50.300">
    <property type="entry name" value="P-loop containing nucleotide triphosphate hydrolases"/>
    <property type="match status" value="1"/>
</dbReference>
<dbReference type="RefSeq" id="WP_062280896.1">
    <property type="nucleotide sequence ID" value="NZ_LTBC01000001.1"/>
</dbReference>
<keyword evidence="2" id="KW-0547">Nucleotide-binding</keyword>
<keyword evidence="1" id="KW-0813">Transport</keyword>
<dbReference type="InterPro" id="IPR027417">
    <property type="entry name" value="P-loop_NTPase"/>
</dbReference>
<reference evidence="5 6" key="1">
    <citation type="submission" date="2016-02" db="EMBL/GenBank/DDBJ databases">
        <title>Genome sequence of Moorella mulderi DSM 14980.</title>
        <authorList>
            <person name="Poehlein A."/>
            <person name="Daniel R."/>
        </authorList>
    </citation>
    <scope>NUCLEOTIDE SEQUENCE [LARGE SCALE GENOMIC DNA]</scope>
    <source>
        <strain evidence="5 6">DSM 14980</strain>
    </source>
</reference>
<dbReference type="InterPro" id="IPR032823">
    <property type="entry name" value="BCA_ABC_TP_C"/>
</dbReference>
<accession>A0A151B1T6</accession>
<dbReference type="InterPro" id="IPR051120">
    <property type="entry name" value="ABC_AA/LPS_Transport"/>
</dbReference>
<dbReference type="SUPFAM" id="SSF52540">
    <property type="entry name" value="P-loop containing nucleoside triphosphate hydrolases"/>
    <property type="match status" value="1"/>
</dbReference>
<dbReference type="OrthoDB" id="9779136at2"/>
<dbReference type="PROSITE" id="PS50893">
    <property type="entry name" value="ABC_TRANSPORTER_2"/>
    <property type="match status" value="1"/>
</dbReference>
<dbReference type="GO" id="GO:0016887">
    <property type="term" value="F:ATP hydrolysis activity"/>
    <property type="evidence" value="ECO:0007669"/>
    <property type="project" value="InterPro"/>
</dbReference>
<evidence type="ECO:0000256" key="1">
    <source>
        <dbReference type="ARBA" id="ARBA00022448"/>
    </source>
</evidence>
<dbReference type="AlphaFoldDB" id="A0A151B1T6"/>
<dbReference type="FunFam" id="3.40.50.300:FF:000421">
    <property type="entry name" value="Branched-chain amino acid ABC transporter ATP-binding protein"/>
    <property type="match status" value="1"/>
</dbReference>
<dbReference type="EC" id="3.6.3.-" evidence="5"/>
<dbReference type="CDD" id="cd03219">
    <property type="entry name" value="ABC_Mj1267_LivG_branched"/>
    <property type="match status" value="1"/>
</dbReference>
<protein>
    <submittedName>
        <fullName evidence="5">Lipopolysaccharide export system ATP-binding protein LptB</fullName>
        <ecNumber evidence="5">3.6.3.-</ecNumber>
    </submittedName>
</protein>
<dbReference type="PATRIC" id="fig|1122241.3.peg.468"/>
<keyword evidence="5" id="KW-0378">Hydrolase</keyword>
<dbReference type="InterPro" id="IPR003593">
    <property type="entry name" value="AAA+_ATPase"/>
</dbReference>
<keyword evidence="6" id="KW-1185">Reference proteome</keyword>
<evidence type="ECO:0000256" key="2">
    <source>
        <dbReference type="ARBA" id="ARBA00022741"/>
    </source>
</evidence>
<dbReference type="GO" id="GO:0015192">
    <property type="term" value="F:L-phenylalanine transmembrane transporter activity"/>
    <property type="evidence" value="ECO:0007669"/>
    <property type="project" value="TreeGrafter"/>
</dbReference>
<dbReference type="GO" id="GO:0005304">
    <property type="term" value="F:L-valine transmembrane transporter activity"/>
    <property type="evidence" value="ECO:0007669"/>
    <property type="project" value="TreeGrafter"/>
</dbReference>
<evidence type="ECO:0000313" key="5">
    <source>
        <dbReference type="EMBL" id="KYH33732.1"/>
    </source>
</evidence>
<dbReference type="PANTHER" id="PTHR45772:SF7">
    <property type="entry name" value="AMINO ACID ABC TRANSPORTER ATP-BINDING PROTEIN"/>
    <property type="match status" value="1"/>
</dbReference>
<dbReference type="Pfam" id="PF00005">
    <property type="entry name" value="ABC_tran"/>
    <property type="match status" value="1"/>
</dbReference>
<dbReference type="SMART" id="SM00382">
    <property type="entry name" value="AAA"/>
    <property type="match status" value="1"/>
</dbReference>
<dbReference type="GO" id="GO:1903805">
    <property type="term" value="P:L-valine import across plasma membrane"/>
    <property type="evidence" value="ECO:0007669"/>
    <property type="project" value="TreeGrafter"/>
</dbReference>
<dbReference type="GO" id="GO:0005524">
    <property type="term" value="F:ATP binding"/>
    <property type="evidence" value="ECO:0007669"/>
    <property type="project" value="UniProtKB-KW"/>
</dbReference>
<keyword evidence="3 5" id="KW-0067">ATP-binding</keyword>
<dbReference type="PANTHER" id="PTHR45772">
    <property type="entry name" value="CONSERVED COMPONENT OF ABC TRANSPORTER FOR NATURAL AMINO ACIDS-RELATED"/>
    <property type="match status" value="1"/>
</dbReference>
<organism evidence="5 6">
    <name type="scientific">Moorella mulderi DSM 14980</name>
    <dbReference type="NCBI Taxonomy" id="1122241"/>
    <lineage>
        <taxon>Bacteria</taxon>
        <taxon>Bacillati</taxon>
        <taxon>Bacillota</taxon>
        <taxon>Clostridia</taxon>
        <taxon>Neomoorellales</taxon>
        <taxon>Neomoorellaceae</taxon>
        <taxon>Neomoorella</taxon>
    </lineage>
</organism>
<dbReference type="GO" id="GO:0042941">
    <property type="term" value="P:D-alanine transmembrane transport"/>
    <property type="evidence" value="ECO:0007669"/>
    <property type="project" value="TreeGrafter"/>
</dbReference>
<dbReference type="EMBL" id="LTBC01000001">
    <property type="protein sequence ID" value="KYH33732.1"/>
    <property type="molecule type" value="Genomic_DNA"/>
</dbReference>
<evidence type="ECO:0000256" key="3">
    <source>
        <dbReference type="ARBA" id="ARBA00022840"/>
    </source>
</evidence>
<proteinExistence type="predicted"/>